<proteinExistence type="predicted"/>
<keyword evidence="1" id="KW-1133">Transmembrane helix</keyword>
<evidence type="ECO:0000313" key="2">
    <source>
        <dbReference type="EMBL" id="TCO80672.1"/>
    </source>
</evidence>
<dbReference type="RefSeq" id="WP_132542845.1">
    <property type="nucleotide sequence ID" value="NZ_SLWY01000012.1"/>
</dbReference>
<keyword evidence="1" id="KW-0472">Membrane</keyword>
<feature type="transmembrane region" description="Helical" evidence="1">
    <location>
        <begin position="40"/>
        <end position="62"/>
    </location>
</feature>
<accession>A0A4R2L4J7</accession>
<gene>
    <name evidence="2" type="ORF">EV699_1127</name>
</gene>
<keyword evidence="1" id="KW-0812">Transmembrane</keyword>
<dbReference type="OrthoDB" id="194531at2"/>
<dbReference type="EMBL" id="SLWY01000012">
    <property type="protein sequence ID" value="TCO80672.1"/>
    <property type="molecule type" value="Genomic_DNA"/>
</dbReference>
<dbReference type="AlphaFoldDB" id="A0A4R2L4J7"/>
<protein>
    <submittedName>
        <fullName evidence="2">Uncharacterized protein DUF1475</fullName>
    </submittedName>
</protein>
<dbReference type="Proteomes" id="UP000295765">
    <property type="component" value="Unassembled WGS sequence"/>
</dbReference>
<name>A0A4R2L4J7_9GAMM</name>
<comment type="caution">
    <text evidence="2">The sequence shown here is derived from an EMBL/GenBank/DDBJ whole genome shotgun (WGS) entry which is preliminary data.</text>
</comment>
<reference evidence="2 3" key="1">
    <citation type="submission" date="2019-03" db="EMBL/GenBank/DDBJ databases">
        <title>Genomic Encyclopedia of Type Strains, Phase IV (KMG-IV): sequencing the most valuable type-strain genomes for metagenomic binning, comparative biology and taxonomic classification.</title>
        <authorList>
            <person name="Goeker M."/>
        </authorList>
    </citation>
    <scope>NUCLEOTIDE SEQUENCE [LARGE SCALE GENOMIC DNA]</scope>
    <source>
        <strain evidence="2 3">DSM 25287</strain>
    </source>
</reference>
<evidence type="ECO:0000256" key="1">
    <source>
        <dbReference type="SAM" id="Phobius"/>
    </source>
</evidence>
<organism evidence="2 3">
    <name type="scientific">Plasticicumulans lactativorans</name>
    <dbReference type="NCBI Taxonomy" id="1133106"/>
    <lineage>
        <taxon>Bacteria</taxon>
        <taxon>Pseudomonadati</taxon>
        <taxon>Pseudomonadota</taxon>
        <taxon>Gammaproteobacteria</taxon>
        <taxon>Candidatus Competibacteraceae</taxon>
        <taxon>Plasticicumulans</taxon>
    </lineage>
</organism>
<sequence length="110" mass="11628">MRIVIIVCGVLLGLLMAGIISAAGQANVLTSLVAMARDPWGLVTLLDLGVGLMFVAAWIALVEPSPLRAAAWIAALFVLGNVVTLLYLICHTPRARSLRELVLPAAASRR</sequence>
<evidence type="ECO:0000313" key="3">
    <source>
        <dbReference type="Proteomes" id="UP000295765"/>
    </source>
</evidence>
<feature type="transmembrane region" description="Helical" evidence="1">
    <location>
        <begin position="69"/>
        <end position="89"/>
    </location>
</feature>
<keyword evidence="3" id="KW-1185">Reference proteome</keyword>